<dbReference type="SUPFAM" id="SSF54593">
    <property type="entry name" value="Glyoxalase/Bleomycin resistance protein/Dihydroxybiphenyl dioxygenase"/>
    <property type="match status" value="1"/>
</dbReference>
<dbReference type="InterPro" id="IPR041735">
    <property type="entry name" value="4OHPhenylPyrv_dOase_C"/>
</dbReference>
<keyword evidence="7" id="KW-0560">Oxidoreductase</keyword>
<comment type="caution">
    <text evidence="7">The sequence shown here is derived from an EMBL/GenBank/DDBJ whole genome shotgun (WGS) entry which is preliminary data.</text>
</comment>
<feature type="domain" description="VOC" evidence="6">
    <location>
        <begin position="23"/>
        <end position="153"/>
    </location>
</feature>
<sequence>MSTLTSAPAASAPVQEDTFPLLGTDYVELFVGNSRQAALYYQSAMGFQPLAYAGLSTGVKDRESYVVVQDKIRLVLTSPLRGGTEIGRLHDQHGDTVRCVALWVDDAAKAFHTAVERGAEPVQEPYSSEDEHGTCVRARIQSFGDTVHEFVERKNYNGPFLPGYQAWSPSYRPAPVGLKFIDHMVSNVALGEMNKWVNWYADVMGFKQLISFDDKDISTQYTALMSKVMSNGNGRVKFPINEPAPGLKKSQIDEYLEFHGGPGIQHIAVATDDIVSTVTALRDRGIEFLRVPTTYYDTLLDRVGHIDEDLEPLRELGILVDRDDEGYLLQIFTKPVQPRPTVFFEIIQRKGATSFGKGNFKALFEAIEREQELRGTL</sequence>
<keyword evidence="7" id="KW-0223">Dioxygenase</keyword>
<gene>
    <name evidence="7" type="primary">hppD</name>
    <name evidence="7" type="ORF">H9S92_18510</name>
</gene>
<dbReference type="CDD" id="cd07250">
    <property type="entry name" value="HPPD_C_like"/>
    <property type="match status" value="1"/>
</dbReference>
<feature type="binding site" evidence="5">
    <location>
        <position position="183"/>
    </location>
    <ligand>
        <name>Fe cation</name>
        <dbReference type="ChEBI" id="CHEBI:24875"/>
    </ligand>
</feature>
<dbReference type="CDD" id="cd08342">
    <property type="entry name" value="HPPD_N_like"/>
    <property type="match status" value="1"/>
</dbReference>
<dbReference type="RefSeq" id="WP_187468185.1">
    <property type="nucleotide sequence ID" value="NZ_JACSIT010000149.1"/>
</dbReference>
<evidence type="ECO:0000256" key="3">
    <source>
        <dbReference type="ARBA" id="ARBA00022737"/>
    </source>
</evidence>
<dbReference type="InterPro" id="IPR029068">
    <property type="entry name" value="Glyas_Bleomycin-R_OHBP_Dase"/>
</dbReference>
<dbReference type="PIRSF" id="PIRSF009283">
    <property type="entry name" value="HPP_dOase"/>
    <property type="match status" value="1"/>
</dbReference>
<evidence type="ECO:0000313" key="7">
    <source>
        <dbReference type="EMBL" id="MBC6996170.1"/>
    </source>
</evidence>
<dbReference type="PROSITE" id="PS51819">
    <property type="entry name" value="VOC"/>
    <property type="match status" value="2"/>
</dbReference>
<dbReference type="AlphaFoldDB" id="A0A923PPG6"/>
<dbReference type="InterPro" id="IPR037523">
    <property type="entry name" value="VOC_core"/>
</dbReference>
<dbReference type="InterPro" id="IPR004360">
    <property type="entry name" value="Glyas_Fos-R_dOase_dom"/>
</dbReference>
<feature type="binding site" evidence="5">
    <location>
        <position position="345"/>
    </location>
    <ligand>
        <name>Fe cation</name>
        <dbReference type="ChEBI" id="CHEBI:24875"/>
    </ligand>
</feature>
<protein>
    <submittedName>
        <fullName evidence="7">4-hydroxyphenylpyruvate dioxygenase</fullName>
        <ecNumber evidence="7">1.13.11.27</ecNumber>
    </submittedName>
</protein>
<evidence type="ECO:0000256" key="4">
    <source>
        <dbReference type="ARBA" id="ARBA00023004"/>
    </source>
</evidence>
<evidence type="ECO:0000259" key="6">
    <source>
        <dbReference type="PROSITE" id="PS51819"/>
    </source>
</evidence>
<feature type="binding site" evidence="5">
    <location>
        <position position="266"/>
    </location>
    <ligand>
        <name>Fe cation</name>
        <dbReference type="ChEBI" id="CHEBI:24875"/>
    </ligand>
</feature>
<evidence type="ECO:0000256" key="2">
    <source>
        <dbReference type="ARBA" id="ARBA00022723"/>
    </source>
</evidence>
<proteinExistence type="inferred from homology"/>
<dbReference type="Gene3D" id="3.10.180.10">
    <property type="entry name" value="2,3-Dihydroxybiphenyl 1,2-Dioxygenase, domain 1"/>
    <property type="match status" value="2"/>
</dbReference>
<dbReference type="PANTHER" id="PTHR11959">
    <property type="entry name" value="4-HYDROXYPHENYLPYRUVATE DIOXYGENASE"/>
    <property type="match status" value="1"/>
</dbReference>
<dbReference type="GO" id="GO:0003868">
    <property type="term" value="F:4-hydroxyphenylpyruvate dioxygenase activity"/>
    <property type="evidence" value="ECO:0007669"/>
    <property type="project" value="UniProtKB-EC"/>
</dbReference>
<dbReference type="InterPro" id="IPR005956">
    <property type="entry name" value="4OHPhenylPyrv_dOase"/>
</dbReference>
<dbReference type="Proteomes" id="UP000650081">
    <property type="component" value="Unassembled WGS sequence"/>
</dbReference>
<dbReference type="PANTHER" id="PTHR11959:SF1">
    <property type="entry name" value="4-HYDROXYPHENYLPYRUVATE DIOXYGENASE"/>
    <property type="match status" value="1"/>
</dbReference>
<reference evidence="7" key="1">
    <citation type="submission" date="2020-08" db="EMBL/GenBank/DDBJ databases">
        <title>Lewinella bacteria from marine environments.</title>
        <authorList>
            <person name="Zhong Y."/>
        </authorList>
    </citation>
    <scope>NUCLEOTIDE SEQUENCE</scope>
    <source>
        <strain evidence="7">KCTC 42187</strain>
    </source>
</reference>
<keyword evidence="8" id="KW-1185">Reference proteome</keyword>
<keyword evidence="4 5" id="KW-0408">Iron</keyword>
<comment type="cofactor">
    <cofactor evidence="5">
        <name>Fe cation</name>
        <dbReference type="ChEBI" id="CHEBI:24875"/>
    </cofactor>
    <text evidence="5">Binds 1 Fe cation per subunit.</text>
</comment>
<feature type="domain" description="VOC" evidence="6">
    <location>
        <begin position="180"/>
        <end position="334"/>
    </location>
</feature>
<comment type="similarity">
    <text evidence="1">Belongs to the 4HPPD family.</text>
</comment>
<accession>A0A923PPG6</accession>
<dbReference type="GO" id="GO:0046872">
    <property type="term" value="F:metal ion binding"/>
    <property type="evidence" value="ECO:0007669"/>
    <property type="project" value="UniProtKB-KW"/>
</dbReference>
<name>A0A923PPG6_9BACT</name>
<keyword evidence="3" id="KW-0677">Repeat</keyword>
<dbReference type="EC" id="1.13.11.27" evidence="7"/>
<evidence type="ECO:0000256" key="1">
    <source>
        <dbReference type="ARBA" id="ARBA00005877"/>
    </source>
</evidence>
<keyword evidence="2 5" id="KW-0479">Metal-binding</keyword>
<dbReference type="InterPro" id="IPR041736">
    <property type="entry name" value="4OHPhenylPyrv_dOase_N"/>
</dbReference>
<dbReference type="NCBIfam" id="TIGR01263">
    <property type="entry name" value="4HPPD"/>
    <property type="match status" value="1"/>
</dbReference>
<organism evidence="7 8">
    <name type="scientific">Neolewinella lacunae</name>
    <dbReference type="NCBI Taxonomy" id="1517758"/>
    <lineage>
        <taxon>Bacteria</taxon>
        <taxon>Pseudomonadati</taxon>
        <taxon>Bacteroidota</taxon>
        <taxon>Saprospiria</taxon>
        <taxon>Saprospirales</taxon>
        <taxon>Lewinellaceae</taxon>
        <taxon>Neolewinella</taxon>
    </lineage>
</organism>
<dbReference type="GO" id="GO:0006572">
    <property type="term" value="P:L-tyrosine catabolic process"/>
    <property type="evidence" value="ECO:0007669"/>
    <property type="project" value="TreeGrafter"/>
</dbReference>
<dbReference type="Pfam" id="PF00903">
    <property type="entry name" value="Glyoxalase"/>
    <property type="match status" value="1"/>
</dbReference>
<dbReference type="FunFam" id="3.10.180.10:FF:000001">
    <property type="entry name" value="4-hydroxyphenylpyruvate dioxygenase"/>
    <property type="match status" value="1"/>
</dbReference>
<dbReference type="EMBL" id="JACSIT010000149">
    <property type="protein sequence ID" value="MBC6996170.1"/>
    <property type="molecule type" value="Genomic_DNA"/>
</dbReference>
<evidence type="ECO:0000256" key="5">
    <source>
        <dbReference type="PIRSR" id="PIRSR009283-1"/>
    </source>
</evidence>
<evidence type="ECO:0000313" key="8">
    <source>
        <dbReference type="Proteomes" id="UP000650081"/>
    </source>
</evidence>